<evidence type="ECO:0000313" key="1">
    <source>
        <dbReference type="EMBL" id="MEQ2297313.1"/>
    </source>
</evidence>
<proteinExistence type="predicted"/>
<comment type="caution">
    <text evidence="1">The sequence shown here is derived from an EMBL/GenBank/DDBJ whole genome shotgun (WGS) entry which is preliminary data.</text>
</comment>
<evidence type="ECO:0008006" key="3">
    <source>
        <dbReference type="Google" id="ProtNLM"/>
    </source>
</evidence>
<dbReference type="Proteomes" id="UP001469553">
    <property type="component" value="Unassembled WGS sequence"/>
</dbReference>
<organism evidence="1 2">
    <name type="scientific">Ameca splendens</name>
    <dbReference type="NCBI Taxonomy" id="208324"/>
    <lineage>
        <taxon>Eukaryota</taxon>
        <taxon>Metazoa</taxon>
        <taxon>Chordata</taxon>
        <taxon>Craniata</taxon>
        <taxon>Vertebrata</taxon>
        <taxon>Euteleostomi</taxon>
        <taxon>Actinopterygii</taxon>
        <taxon>Neopterygii</taxon>
        <taxon>Teleostei</taxon>
        <taxon>Neoteleostei</taxon>
        <taxon>Acanthomorphata</taxon>
        <taxon>Ovalentaria</taxon>
        <taxon>Atherinomorphae</taxon>
        <taxon>Cyprinodontiformes</taxon>
        <taxon>Goodeidae</taxon>
        <taxon>Ameca</taxon>
    </lineage>
</organism>
<reference evidence="1 2" key="1">
    <citation type="submission" date="2021-06" db="EMBL/GenBank/DDBJ databases">
        <authorList>
            <person name="Palmer J.M."/>
        </authorList>
    </citation>
    <scope>NUCLEOTIDE SEQUENCE [LARGE SCALE GENOMIC DNA]</scope>
    <source>
        <strain evidence="1 2">AS_MEX2019</strain>
        <tissue evidence="1">Muscle</tissue>
    </source>
</reference>
<dbReference type="EMBL" id="JAHRIP010042193">
    <property type="protein sequence ID" value="MEQ2297313.1"/>
    <property type="molecule type" value="Genomic_DNA"/>
</dbReference>
<name>A0ABV0YTV2_9TELE</name>
<gene>
    <name evidence="1" type="ORF">AMECASPLE_033544</name>
</gene>
<accession>A0ABV0YTV2</accession>
<protein>
    <recommendedName>
        <fullName evidence="3">Secreted protein</fullName>
    </recommendedName>
</protein>
<keyword evidence="2" id="KW-1185">Reference proteome</keyword>
<evidence type="ECO:0000313" key="2">
    <source>
        <dbReference type="Proteomes" id="UP001469553"/>
    </source>
</evidence>
<sequence length="101" mass="11435">MQSLLSASLLWEIHALLKPCSSFHVIMLSRLCPNASLSICEHVSVYACVSSPSASVALFVTFSQTSPHRLASHHWYFFDIMTFFDKTIPDHNLQQLPWLTV</sequence>